<dbReference type="EMBL" id="CAJVQB010002074">
    <property type="protein sequence ID" value="CAG8561140.1"/>
    <property type="molecule type" value="Genomic_DNA"/>
</dbReference>
<evidence type="ECO:0000313" key="3">
    <source>
        <dbReference type="Proteomes" id="UP000789901"/>
    </source>
</evidence>
<reference evidence="2 3" key="1">
    <citation type="submission" date="2021-06" db="EMBL/GenBank/DDBJ databases">
        <authorList>
            <person name="Kallberg Y."/>
            <person name="Tangrot J."/>
            <person name="Rosling A."/>
        </authorList>
    </citation>
    <scope>NUCLEOTIDE SEQUENCE [LARGE SCALE GENOMIC DNA]</scope>
    <source>
        <strain evidence="2 3">120-4 pot B 10/14</strain>
    </source>
</reference>
<dbReference type="Proteomes" id="UP000789901">
    <property type="component" value="Unassembled WGS sequence"/>
</dbReference>
<feature type="transmembrane region" description="Helical" evidence="1">
    <location>
        <begin position="367"/>
        <end position="390"/>
    </location>
</feature>
<protein>
    <submittedName>
        <fullName evidence="2">8660_t:CDS:1</fullName>
    </submittedName>
</protein>
<feature type="transmembrane region" description="Helical" evidence="1">
    <location>
        <begin position="157"/>
        <end position="181"/>
    </location>
</feature>
<proteinExistence type="predicted"/>
<keyword evidence="1" id="KW-1133">Transmembrane helix</keyword>
<feature type="transmembrane region" description="Helical" evidence="1">
    <location>
        <begin position="128"/>
        <end position="151"/>
    </location>
</feature>
<feature type="transmembrane region" description="Helical" evidence="1">
    <location>
        <begin position="51"/>
        <end position="75"/>
    </location>
</feature>
<name>A0ABN7UCA7_GIGMA</name>
<feature type="transmembrane region" description="Helical" evidence="1">
    <location>
        <begin position="252"/>
        <end position="275"/>
    </location>
</feature>
<feature type="transmembrane region" description="Helical" evidence="1">
    <location>
        <begin position="295"/>
        <end position="314"/>
    </location>
</feature>
<gene>
    <name evidence="2" type="ORF">GMARGA_LOCUS5024</name>
</gene>
<feature type="transmembrane region" description="Helical" evidence="1">
    <location>
        <begin position="20"/>
        <end position="39"/>
    </location>
</feature>
<sequence>MSAKAVEDPQNLNGGVQTAIMMILSLTCFLIPFFVNNLFDLEEKTQKISNFMNSLFIDLSNFVGILVFINLPLLLHISLIQTLDQRSILFLVIINALLLLFLMGYLIISVKAKIDLPNGIYKNGDYSLFSVLPPLILDLELFIAVGYYSILPLNMSNISYSCLLIFVKFITLLSMICLIYLEGVRRRWMLLSVSLSTFICLIYLFFNGSLNNWIFKSILVFISSQFLSNSLKSFKQYTKVPEYLPSYRYMTYMTVGVRLLSTLIISLSLIFTHIFFPFEVRLWITKILQPKEITWVGHSPTILYYLFTLINYFIDFKNSYYDHSQRITFKNKSCYYMLHWLFLVNFLYFVFIIIVSCWDIFNNYADTTIIIIDFLLMLVPLYYFYSFFTIDSTKIRLVLKAEDKWD</sequence>
<evidence type="ECO:0000256" key="1">
    <source>
        <dbReference type="SAM" id="Phobius"/>
    </source>
</evidence>
<keyword evidence="1" id="KW-0812">Transmembrane</keyword>
<feature type="transmembrane region" description="Helical" evidence="1">
    <location>
        <begin position="188"/>
        <end position="206"/>
    </location>
</feature>
<comment type="caution">
    <text evidence="2">The sequence shown here is derived from an EMBL/GenBank/DDBJ whole genome shotgun (WGS) entry which is preliminary data.</text>
</comment>
<keyword evidence="3" id="KW-1185">Reference proteome</keyword>
<evidence type="ECO:0000313" key="2">
    <source>
        <dbReference type="EMBL" id="CAG8561140.1"/>
    </source>
</evidence>
<organism evidence="2 3">
    <name type="scientific">Gigaspora margarita</name>
    <dbReference type="NCBI Taxonomy" id="4874"/>
    <lineage>
        <taxon>Eukaryota</taxon>
        <taxon>Fungi</taxon>
        <taxon>Fungi incertae sedis</taxon>
        <taxon>Mucoromycota</taxon>
        <taxon>Glomeromycotina</taxon>
        <taxon>Glomeromycetes</taxon>
        <taxon>Diversisporales</taxon>
        <taxon>Gigasporaceae</taxon>
        <taxon>Gigaspora</taxon>
    </lineage>
</organism>
<feature type="transmembrane region" description="Helical" evidence="1">
    <location>
        <begin position="335"/>
        <end position="361"/>
    </location>
</feature>
<keyword evidence="1" id="KW-0472">Membrane</keyword>
<feature type="transmembrane region" description="Helical" evidence="1">
    <location>
        <begin position="87"/>
        <end position="108"/>
    </location>
</feature>
<accession>A0ABN7UCA7</accession>